<gene>
    <name evidence="3" type="ORF">ENU14_05820</name>
</gene>
<comment type="caution">
    <text evidence="3">The sequence shown here is derived from an EMBL/GenBank/DDBJ whole genome shotgun (WGS) entry which is preliminary data.</text>
</comment>
<dbReference type="AlphaFoldDB" id="A0A7C4H6J1"/>
<dbReference type="InterPro" id="IPR002931">
    <property type="entry name" value="Transglutaminase-like"/>
</dbReference>
<sequence length="451" mass="51336">MIKTLVIIMLLLTALVVQSVSTNYNQVFIENNIEKQCRVFYFINAILIERSEINTTLALETPGNITFYDINQTSKPLIYRNVFFNHTTNLFEFNVTINSSFYGYHVLEIKVCYPNIEAMYSIVANALKSPKTGSTSGDIPEEIKNEYLKEPYRRVVEIVGSNYTAWFMRTYKYNVTEASKLGIAVTAAYFVYRVFFEYDASGLPRTMDQVINERKGDCDDLSRILVELLNYYEIPATIAYGYVYLPLSDFENYSITIRNFTYIFRYNGPHAFTLAYIPGYGWISLDLLAGSLLTYDFVFEGFSRVTYINETIVREVEELHAKIHGLQFMTLLSEEFFKTIFDPANLTSSIEAYINRTLIALTSSTNATNNTSTEIISETSSSETSTETTVTPIESTSNEYLNQTHPRSITNVLQLFPLAILSAVLIITIVTVLLILSITKEKPSTSIQSSF</sequence>
<dbReference type="Pfam" id="PF01841">
    <property type="entry name" value="Transglut_core"/>
    <property type="match status" value="1"/>
</dbReference>
<organism evidence="3">
    <name type="scientific">Staphylothermus marinus</name>
    <dbReference type="NCBI Taxonomy" id="2280"/>
    <lineage>
        <taxon>Archaea</taxon>
        <taxon>Thermoproteota</taxon>
        <taxon>Thermoprotei</taxon>
        <taxon>Desulfurococcales</taxon>
        <taxon>Desulfurococcaceae</taxon>
        <taxon>Staphylothermus</taxon>
    </lineage>
</organism>
<feature type="transmembrane region" description="Helical" evidence="1">
    <location>
        <begin position="415"/>
        <end position="436"/>
    </location>
</feature>
<evidence type="ECO:0000313" key="3">
    <source>
        <dbReference type="EMBL" id="HGM59079.1"/>
    </source>
</evidence>
<dbReference type="Gene3D" id="3.10.620.30">
    <property type="match status" value="1"/>
</dbReference>
<feature type="domain" description="Transglutaminase-like" evidence="2">
    <location>
        <begin position="196"/>
        <end position="286"/>
    </location>
</feature>
<dbReference type="SUPFAM" id="SSF54001">
    <property type="entry name" value="Cysteine proteinases"/>
    <property type="match status" value="1"/>
</dbReference>
<protein>
    <submittedName>
        <fullName evidence="3">Transglutaminase domain-containing protein</fullName>
    </submittedName>
</protein>
<keyword evidence="1" id="KW-0472">Membrane</keyword>
<evidence type="ECO:0000259" key="2">
    <source>
        <dbReference type="Pfam" id="PF01841"/>
    </source>
</evidence>
<proteinExistence type="predicted"/>
<reference evidence="3" key="1">
    <citation type="journal article" date="2020" name="mSystems">
        <title>Genome- and Community-Level Interaction Insights into Carbon Utilization and Element Cycling Functions of Hydrothermarchaeota in Hydrothermal Sediment.</title>
        <authorList>
            <person name="Zhou Z."/>
            <person name="Liu Y."/>
            <person name="Xu W."/>
            <person name="Pan J."/>
            <person name="Luo Z.H."/>
            <person name="Li M."/>
        </authorList>
    </citation>
    <scope>NUCLEOTIDE SEQUENCE [LARGE SCALE GENOMIC DNA]</scope>
    <source>
        <strain evidence="3">SpSt-642</strain>
    </source>
</reference>
<dbReference type="InterPro" id="IPR038765">
    <property type="entry name" value="Papain-like_cys_pep_sf"/>
</dbReference>
<evidence type="ECO:0000256" key="1">
    <source>
        <dbReference type="SAM" id="Phobius"/>
    </source>
</evidence>
<dbReference type="EMBL" id="DTBJ01000051">
    <property type="protein sequence ID" value="HGM59079.1"/>
    <property type="molecule type" value="Genomic_DNA"/>
</dbReference>
<name>A0A7C4H6J1_STAMA</name>
<keyword evidence="1" id="KW-1133">Transmembrane helix</keyword>
<accession>A0A7C4H6J1</accession>
<keyword evidence="1" id="KW-0812">Transmembrane</keyword>